<organism evidence="2 3">
    <name type="scientific">Stichopus japonicus</name>
    <name type="common">Sea cucumber</name>
    <dbReference type="NCBI Taxonomy" id="307972"/>
    <lineage>
        <taxon>Eukaryota</taxon>
        <taxon>Metazoa</taxon>
        <taxon>Echinodermata</taxon>
        <taxon>Eleutherozoa</taxon>
        <taxon>Echinozoa</taxon>
        <taxon>Holothuroidea</taxon>
        <taxon>Aspidochirotacea</taxon>
        <taxon>Aspidochirotida</taxon>
        <taxon>Stichopodidae</taxon>
        <taxon>Apostichopus</taxon>
    </lineage>
</organism>
<dbReference type="Proteomes" id="UP000230750">
    <property type="component" value="Unassembled WGS sequence"/>
</dbReference>
<evidence type="ECO:0000313" key="2">
    <source>
        <dbReference type="EMBL" id="PIK61039.1"/>
    </source>
</evidence>
<sequence>MTAFYVPETKGRTFEQITASFKSDPNPDSTSNSGSDDTAGIINPAGEINPAGIINPAYQKPEDTKATQDHSLKPGLSNLFGMIMMKERPHEPYARSVDFFPKPKATNCEHCAERTDSFSFLIKQMNKVEPPLRCVPNHNVSSSLQIGNKLFHIKALLDSRAQPTDVTEVDDIIHVRFHFLKEYLELTVMKPSRPYKVHSGNNLLHNIIHFHCF</sequence>
<gene>
    <name evidence="2" type="ORF">BSL78_02032</name>
</gene>
<reference evidence="2 3" key="1">
    <citation type="journal article" date="2017" name="PLoS Biol.">
        <title>The sea cucumber genome provides insights into morphological evolution and visceral regeneration.</title>
        <authorList>
            <person name="Zhang X."/>
            <person name="Sun L."/>
            <person name="Yuan J."/>
            <person name="Sun Y."/>
            <person name="Gao Y."/>
            <person name="Zhang L."/>
            <person name="Li S."/>
            <person name="Dai H."/>
            <person name="Hamel J.F."/>
            <person name="Liu C."/>
            <person name="Yu Y."/>
            <person name="Liu S."/>
            <person name="Lin W."/>
            <person name="Guo K."/>
            <person name="Jin S."/>
            <person name="Xu P."/>
            <person name="Storey K.B."/>
            <person name="Huan P."/>
            <person name="Zhang T."/>
            <person name="Zhou Y."/>
            <person name="Zhang J."/>
            <person name="Lin C."/>
            <person name="Li X."/>
            <person name="Xing L."/>
            <person name="Huo D."/>
            <person name="Sun M."/>
            <person name="Wang L."/>
            <person name="Mercier A."/>
            <person name="Li F."/>
            <person name="Yang H."/>
            <person name="Xiang J."/>
        </authorList>
    </citation>
    <scope>NUCLEOTIDE SEQUENCE [LARGE SCALE GENOMIC DNA]</scope>
    <source>
        <strain evidence="2">Shaxun</strain>
        <tissue evidence="2">Muscle</tissue>
    </source>
</reference>
<keyword evidence="3" id="KW-1185">Reference proteome</keyword>
<protein>
    <submittedName>
        <fullName evidence="2">Uncharacterized protein</fullName>
    </submittedName>
</protein>
<comment type="caution">
    <text evidence="2">The sequence shown here is derived from an EMBL/GenBank/DDBJ whole genome shotgun (WGS) entry which is preliminary data.</text>
</comment>
<feature type="compositionally biased region" description="Polar residues" evidence="1">
    <location>
        <begin position="16"/>
        <end position="36"/>
    </location>
</feature>
<feature type="region of interest" description="Disordered" evidence="1">
    <location>
        <begin position="16"/>
        <end position="72"/>
    </location>
</feature>
<feature type="compositionally biased region" description="Basic and acidic residues" evidence="1">
    <location>
        <begin position="60"/>
        <end position="72"/>
    </location>
</feature>
<dbReference type="EMBL" id="MRZV01000042">
    <property type="protein sequence ID" value="PIK61039.1"/>
    <property type="molecule type" value="Genomic_DNA"/>
</dbReference>
<dbReference type="AlphaFoldDB" id="A0A2G8LLA7"/>
<evidence type="ECO:0000313" key="3">
    <source>
        <dbReference type="Proteomes" id="UP000230750"/>
    </source>
</evidence>
<name>A0A2G8LLA7_STIJA</name>
<proteinExistence type="predicted"/>
<evidence type="ECO:0000256" key="1">
    <source>
        <dbReference type="SAM" id="MobiDB-lite"/>
    </source>
</evidence>
<accession>A0A2G8LLA7</accession>